<evidence type="ECO:0000259" key="15">
    <source>
        <dbReference type="Pfam" id="PF07715"/>
    </source>
</evidence>
<gene>
    <name evidence="16" type="ORF">HNP60_002703</name>
</gene>
<feature type="signal peptide" evidence="13">
    <location>
        <begin position="1"/>
        <end position="26"/>
    </location>
</feature>
<comment type="caution">
    <text evidence="16">The sequence shown here is derived from an EMBL/GenBank/DDBJ whole genome shotgun (WGS) entry which is preliminary data.</text>
</comment>
<dbReference type="Pfam" id="PF00593">
    <property type="entry name" value="TonB_dep_Rec_b-barrel"/>
    <property type="match status" value="1"/>
</dbReference>
<accession>A0ABR6NHH8</accession>
<evidence type="ECO:0000256" key="13">
    <source>
        <dbReference type="SAM" id="SignalP"/>
    </source>
</evidence>
<feature type="chain" id="PRO_5046068301" evidence="13">
    <location>
        <begin position="27"/>
        <end position="761"/>
    </location>
</feature>
<keyword evidence="16" id="KW-0675">Receptor</keyword>
<keyword evidence="3 11" id="KW-1134">Transmembrane beta strand</keyword>
<evidence type="ECO:0000256" key="2">
    <source>
        <dbReference type="ARBA" id="ARBA00022448"/>
    </source>
</evidence>
<evidence type="ECO:0000256" key="7">
    <source>
        <dbReference type="ARBA" id="ARBA00023065"/>
    </source>
</evidence>
<feature type="domain" description="TonB-dependent receptor plug" evidence="15">
    <location>
        <begin position="57"/>
        <end position="164"/>
    </location>
</feature>
<dbReference type="InterPro" id="IPR012910">
    <property type="entry name" value="Plug_dom"/>
</dbReference>
<evidence type="ECO:0000256" key="4">
    <source>
        <dbReference type="ARBA" id="ARBA00022496"/>
    </source>
</evidence>
<evidence type="ECO:0000256" key="12">
    <source>
        <dbReference type="RuleBase" id="RU003357"/>
    </source>
</evidence>
<evidence type="ECO:0000256" key="5">
    <source>
        <dbReference type="ARBA" id="ARBA00022692"/>
    </source>
</evidence>
<keyword evidence="8 12" id="KW-0798">TonB box</keyword>
<evidence type="ECO:0000256" key="6">
    <source>
        <dbReference type="ARBA" id="ARBA00023004"/>
    </source>
</evidence>
<evidence type="ECO:0000256" key="8">
    <source>
        <dbReference type="ARBA" id="ARBA00023077"/>
    </source>
</evidence>
<evidence type="ECO:0000256" key="10">
    <source>
        <dbReference type="ARBA" id="ARBA00023237"/>
    </source>
</evidence>
<dbReference type="PROSITE" id="PS52016">
    <property type="entry name" value="TONB_DEPENDENT_REC_3"/>
    <property type="match status" value="1"/>
</dbReference>
<evidence type="ECO:0000256" key="3">
    <source>
        <dbReference type="ARBA" id="ARBA00022452"/>
    </source>
</evidence>
<evidence type="ECO:0000256" key="9">
    <source>
        <dbReference type="ARBA" id="ARBA00023136"/>
    </source>
</evidence>
<keyword evidence="10 11" id="KW-0998">Cell outer membrane</keyword>
<comment type="subcellular location">
    <subcellularLocation>
        <location evidence="1 11">Cell outer membrane</location>
        <topology evidence="1 11">Multi-pass membrane protein</topology>
    </subcellularLocation>
</comment>
<proteinExistence type="inferred from homology"/>
<dbReference type="Gene3D" id="2.40.170.20">
    <property type="entry name" value="TonB-dependent receptor, beta-barrel domain"/>
    <property type="match status" value="1"/>
</dbReference>
<feature type="domain" description="TonB-dependent receptor-like beta-barrel" evidence="14">
    <location>
        <begin position="279"/>
        <end position="722"/>
    </location>
</feature>
<keyword evidence="4" id="KW-0410">Iron transport</keyword>
<evidence type="ECO:0000256" key="11">
    <source>
        <dbReference type="PROSITE-ProRule" id="PRU01360"/>
    </source>
</evidence>
<keyword evidence="6" id="KW-0408">Iron</keyword>
<dbReference type="InterPro" id="IPR036942">
    <property type="entry name" value="Beta-barrel_TonB_sf"/>
</dbReference>
<keyword evidence="2 11" id="KW-0813">Transport</keyword>
<reference evidence="16 17" key="1">
    <citation type="submission" date="2020-08" db="EMBL/GenBank/DDBJ databases">
        <title>Exploring microbial biodiversity for novel pathways involved in the catabolism of aromatic compounds derived from lignin.</title>
        <authorList>
            <person name="Elkins J."/>
        </authorList>
    </citation>
    <scope>NUCLEOTIDE SEQUENCE [LARGE SCALE GENOMIC DNA]</scope>
    <source>
        <strain evidence="16 17">B1D3A</strain>
    </source>
</reference>
<keyword evidence="13" id="KW-0732">Signal</keyword>
<dbReference type="PANTHER" id="PTHR32552:SF81">
    <property type="entry name" value="TONB-DEPENDENT OUTER MEMBRANE RECEPTOR"/>
    <property type="match status" value="1"/>
</dbReference>
<dbReference type="SUPFAM" id="SSF56935">
    <property type="entry name" value="Porins"/>
    <property type="match status" value="1"/>
</dbReference>
<evidence type="ECO:0000313" key="17">
    <source>
        <dbReference type="Proteomes" id="UP001138540"/>
    </source>
</evidence>
<dbReference type="EMBL" id="JACHKA010000001">
    <property type="protein sequence ID" value="MBB5986729.1"/>
    <property type="molecule type" value="Genomic_DNA"/>
</dbReference>
<evidence type="ECO:0000313" key="16">
    <source>
        <dbReference type="EMBL" id="MBB5986729.1"/>
    </source>
</evidence>
<sequence length="761" mass="80926">MIRHFRILALCSISALATALPHAAMAQAGQEAAAPQEEAAAEVGDIVVTATLREQTLQQVPVAVSVVSGEQLDAIGASSMEAVANASPSLTFTKGSNQSNSSLSIRGIGTTVFSAATEPAVSVIVDDVPMARSGQGFQDLIDVQRVEVLRGPQSTLFGKNASAGLVSVTTKAPGRTLTGDFDAMYAEGGELQLRGSISGPINDVLGFSLSGFFKDYDGFVDNVSGIGDSKLSGYHVWGTRGKLRFEPTNDLEVTIIGDYSKGSDTTVPTLRELGTAAYANAVAPVVPSAENRQVNLNADNTNDSEQWGISARIKARLNDNFELVSISAIRKWDFTGRGDTDYTSLTTPVAGVSLWDINSGTTSLQQLTQEVRLVSGDLGGFDLLVGAFASKVDIDTTFERRQVFVAGPRSGQFSGSTSSSNVAAFIGTNIDLTANTQLFGGLRLLHETLEWSADRDPADILVPGDLPLTGATGTAASFSNSTSDTAVVGKIGIRQSLTDLGNVYASYARGYKGKGFNLIFATQPTDQPVNPELSDAFEVGAKIQTLDRKLSLNAALFYTKYRGYQSQARLPGDISFYLLNAGTVSTRGIELEATLRPTRLLDISLGGTWTDARIDEFPIGPCHVGQTAAQGCVGGSQDLSGGALPNAPDFRGTFYVRQTVPFGDSAPFDGFIQSNVVYQTKVQYSLDQDPKTIQDGYAVVNGAVGLESKDGTYSVSVFVRNLFDKNFTGNLFNSTFNGGRVYQQVLRDAERYWGVRAAVHF</sequence>
<keyword evidence="5 11" id="KW-0812">Transmembrane</keyword>
<dbReference type="InterPro" id="IPR000531">
    <property type="entry name" value="Beta-barrel_TonB"/>
</dbReference>
<name>A0ABR6NHH8_9SPHN</name>
<keyword evidence="17" id="KW-1185">Reference proteome</keyword>
<comment type="similarity">
    <text evidence="11 12">Belongs to the TonB-dependent receptor family.</text>
</comment>
<organism evidence="16 17">
    <name type="scientific">Sphingobium lignivorans</name>
    <dbReference type="NCBI Taxonomy" id="2735886"/>
    <lineage>
        <taxon>Bacteria</taxon>
        <taxon>Pseudomonadati</taxon>
        <taxon>Pseudomonadota</taxon>
        <taxon>Alphaproteobacteria</taxon>
        <taxon>Sphingomonadales</taxon>
        <taxon>Sphingomonadaceae</taxon>
        <taxon>Sphingobium</taxon>
    </lineage>
</organism>
<protein>
    <submittedName>
        <fullName evidence="16">Iron complex outermembrane receptor protein</fullName>
    </submittedName>
</protein>
<keyword evidence="7" id="KW-0406">Ion transport</keyword>
<dbReference type="InterPro" id="IPR039426">
    <property type="entry name" value="TonB-dep_rcpt-like"/>
</dbReference>
<dbReference type="Proteomes" id="UP001138540">
    <property type="component" value="Unassembled WGS sequence"/>
</dbReference>
<dbReference type="Pfam" id="PF07715">
    <property type="entry name" value="Plug"/>
    <property type="match status" value="1"/>
</dbReference>
<evidence type="ECO:0000256" key="1">
    <source>
        <dbReference type="ARBA" id="ARBA00004571"/>
    </source>
</evidence>
<dbReference type="PANTHER" id="PTHR32552">
    <property type="entry name" value="FERRICHROME IRON RECEPTOR-RELATED"/>
    <property type="match status" value="1"/>
</dbReference>
<dbReference type="RefSeq" id="WP_184154557.1">
    <property type="nucleotide sequence ID" value="NZ_JACHKA010000001.1"/>
</dbReference>
<keyword evidence="9 11" id="KW-0472">Membrane</keyword>
<evidence type="ECO:0000259" key="14">
    <source>
        <dbReference type="Pfam" id="PF00593"/>
    </source>
</evidence>